<accession>A0ACC6UZ50</accession>
<evidence type="ECO:0000313" key="1">
    <source>
        <dbReference type="EMBL" id="MFB6489981.1"/>
    </source>
</evidence>
<comment type="caution">
    <text evidence="1">The sequence shown here is derived from an EMBL/GenBank/DDBJ whole genome shotgun (WGS) entry which is preliminary data.</text>
</comment>
<protein>
    <submittedName>
        <fullName evidence="1">Uncharacterized protein</fullName>
    </submittedName>
</protein>
<sequence>MEASEVMYRALLAKLYADYLIGDVDEVVVVYDATPSCVALASAVVALV</sequence>
<evidence type="ECO:0000313" key="2">
    <source>
        <dbReference type="Proteomes" id="UP000033636"/>
    </source>
</evidence>
<reference evidence="1" key="1">
    <citation type="submission" date="2024-07" db="EMBL/GenBank/DDBJ databases">
        <title>Metagenome and Metagenome-Assembled Genomes of Archaea from a hot spring from the geothermal field of Los Azufres, Mexico.</title>
        <authorList>
            <person name="Marin-Paredes R."/>
            <person name="Martinez-Romero E."/>
            <person name="Servin-Garciduenas L.E."/>
        </authorList>
    </citation>
    <scope>NUCLEOTIDE SEQUENCE</scope>
</reference>
<dbReference type="EMBL" id="JZWT02000003">
    <property type="protein sequence ID" value="MFB6489981.1"/>
    <property type="molecule type" value="Genomic_DNA"/>
</dbReference>
<gene>
    <name evidence="1" type="ORF">TU35_001835</name>
</gene>
<dbReference type="Proteomes" id="UP000033636">
    <property type="component" value="Unassembled WGS sequence"/>
</dbReference>
<name>A0ACC6UZ50_9CREN</name>
<proteinExistence type="predicted"/>
<organism evidence="1 2">
    <name type="scientific">Thermoproteus sp. AZ2</name>
    <dbReference type="NCBI Taxonomy" id="1609232"/>
    <lineage>
        <taxon>Archaea</taxon>
        <taxon>Thermoproteota</taxon>
        <taxon>Thermoprotei</taxon>
        <taxon>Thermoproteales</taxon>
        <taxon>Thermoproteaceae</taxon>
        <taxon>Thermoproteus</taxon>
    </lineage>
</organism>